<gene>
    <name evidence="6" type="primary">gabD_2</name>
    <name evidence="7" type="ORF">F131LOC_001235</name>
    <name evidence="6" type="ORF">F131LOC_01650</name>
</gene>
<dbReference type="GO" id="GO:0009450">
    <property type="term" value="P:gamma-aminobutyric acid catabolic process"/>
    <property type="evidence" value="ECO:0007669"/>
    <property type="project" value="InterPro"/>
</dbReference>
<dbReference type="InterPro" id="IPR016162">
    <property type="entry name" value="Ald_DH_N"/>
</dbReference>
<evidence type="ECO:0000313" key="8">
    <source>
        <dbReference type="Proteomes" id="UP000237284"/>
    </source>
</evidence>
<dbReference type="InterPro" id="IPR016163">
    <property type="entry name" value="Ald_DH_C"/>
</dbReference>
<dbReference type="InterPro" id="IPR029510">
    <property type="entry name" value="Ald_DH_CS_GLU"/>
</dbReference>
<proteinExistence type="inferred from homology"/>
<dbReference type="InterPro" id="IPR016161">
    <property type="entry name" value="Ald_DH/histidinol_DH"/>
</dbReference>
<dbReference type="Gene3D" id="3.40.309.10">
    <property type="entry name" value="Aldehyde Dehydrogenase, Chain A, domain 2"/>
    <property type="match status" value="1"/>
</dbReference>
<dbReference type="PANTHER" id="PTHR43353">
    <property type="entry name" value="SUCCINATE-SEMIALDEHYDE DEHYDROGENASE, MITOCHONDRIAL"/>
    <property type="match status" value="1"/>
</dbReference>
<evidence type="ECO:0000256" key="1">
    <source>
        <dbReference type="ARBA" id="ARBA00009986"/>
    </source>
</evidence>
<dbReference type="EMBL" id="CP065030">
    <property type="protein sequence ID" value="QPK16055.1"/>
    <property type="molecule type" value="Genomic_DNA"/>
</dbReference>
<dbReference type="AlphaFoldDB" id="A0A855MES2"/>
<dbReference type="FunFam" id="3.40.605.10:FF:000005">
    <property type="entry name" value="Succinate-semialdehyde dehydrogenase I"/>
    <property type="match status" value="1"/>
</dbReference>
<organism evidence="6">
    <name type="scientific">Pectobacterium versatile</name>
    <dbReference type="NCBI Taxonomy" id="2488639"/>
    <lineage>
        <taxon>Bacteria</taxon>
        <taxon>Pseudomonadati</taxon>
        <taxon>Pseudomonadota</taxon>
        <taxon>Gammaproteobacteria</taxon>
        <taxon>Enterobacterales</taxon>
        <taxon>Pectobacteriaceae</taxon>
        <taxon>Pectobacterium</taxon>
    </lineage>
</organism>
<dbReference type="GO" id="GO:0004777">
    <property type="term" value="F:succinate-semialdehyde dehydrogenase (NAD+) activity"/>
    <property type="evidence" value="ECO:0007669"/>
    <property type="project" value="TreeGrafter"/>
</dbReference>
<protein>
    <submittedName>
        <fullName evidence="6">NAD-dependent succinate-semialdehyde dehydrogenase</fullName>
        <ecNumber evidence="6">1.2.1.16</ecNumber>
    </submittedName>
</protein>
<reference evidence="7 8" key="2">
    <citation type="submission" date="2020-11" db="EMBL/GenBank/DDBJ databases">
        <title>Complete genome sequence of Pectobacterium versatile F131.</title>
        <authorList>
            <person name="Shirshikov F.V."/>
            <person name="Miroshnikov K."/>
            <person name="Toshakov S.V."/>
            <person name="Kabanova A.P."/>
            <person name="Barannik A.P."/>
            <person name="Shneider M."/>
            <person name="Ignatov A.N."/>
            <person name="Miroshnikov K.A."/>
            <person name="Mikhailova Y.V."/>
            <person name="Shelenkov A."/>
            <person name="Yanushevich Y.G."/>
            <person name="Evseev P.V."/>
        </authorList>
    </citation>
    <scope>NUCLEOTIDE SEQUENCE [LARGE SCALE GENOMIC DNA]</scope>
    <source>
        <strain evidence="7 8">F131</strain>
    </source>
</reference>
<evidence type="ECO:0000259" key="5">
    <source>
        <dbReference type="Pfam" id="PF00171"/>
    </source>
</evidence>
<dbReference type="PROSITE" id="PS00687">
    <property type="entry name" value="ALDEHYDE_DEHYDR_GLU"/>
    <property type="match status" value="1"/>
</dbReference>
<dbReference type="GeneID" id="93388355"/>
<dbReference type="RefSeq" id="WP_103971340.1">
    <property type="nucleotide sequence ID" value="NZ_CAKLIC010000017.1"/>
</dbReference>
<evidence type="ECO:0000313" key="6">
    <source>
        <dbReference type="EMBL" id="POY50432.1"/>
    </source>
</evidence>
<dbReference type="Pfam" id="PF00171">
    <property type="entry name" value="Aldedh"/>
    <property type="match status" value="1"/>
</dbReference>
<dbReference type="InterPro" id="IPR050740">
    <property type="entry name" value="Aldehyde_DH_Superfamily"/>
</dbReference>
<sequence>MSGQNLQNHELFKTGYFAAGKWQQSGTTFEVVNPATGESIASVAKAGKKETQAAIDAAYAAFPAWKRKTAKERSEILYRWYELILENKRYLAELMTAEQGKPVQEAEGEVVYAANFIQWFAEQGKRANGEIIPPAKPGSKIYATREPVGVVVAITPWNFPLAMLTRKLGPALAAGCTGVIKPANNTPLSAFALLALAQQAGVPDGVLNGVAGDTQAISDTVMASDKVRKISFTGSTEVGKTLVRNAADTMKKVSMELGGNAPYIVFDDADIQAAVKGAIANRFRNAGQVCVSANRFYIQDGVYDEFVSLLAEEVKKLKVGNGMDDGVVLGPLIDDAAVEKVEKHVNDAVEKGGKALVGGKRHKLGHSFFEPTVIVDANEAMLLAQEETFGPVAPCFRFKTEEEVIQRANNTPFGLAAYFYSQNLQRVFRVAEALESGMIGINECAVSTELAPFGGVKESGLGREGSVLGLDEFLEVKTWHLGGL</sequence>
<dbReference type="Proteomes" id="UP000237284">
    <property type="component" value="Chromosome"/>
</dbReference>
<evidence type="ECO:0000256" key="2">
    <source>
        <dbReference type="ARBA" id="ARBA00023002"/>
    </source>
</evidence>
<dbReference type="FunFam" id="3.40.309.10:FF:000004">
    <property type="entry name" value="Succinate-semialdehyde dehydrogenase I"/>
    <property type="match status" value="1"/>
</dbReference>
<dbReference type="EC" id="1.2.1.16" evidence="6"/>
<keyword evidence="2 4" id="KW-0560">Oxidoreductase</keyword>
<dbReference type="EMBL" id="PDVW01000007">
    <property type="protein sequence ID" value="POY50432.1"/>
    <property type="molecule type" value="Genomic_DNA"/>
</dbReference>
<dbReference type="CDD" id="cd07103">
    <property type="entry name" value="ALDH_F5_SSADH_GabD"/>
    <property type="match status" value="1"/>
</dbReference>
<dbReference type="PANTHER" id="PTHR43353:SF5">
    <property type="entry name" value="SUCCINATE-SEMIALDEHYDE DEHYDROGENASE, MITOCHONDRIAL"/>
    <property type="match status" value="1"/>
</dbReference>
<evidence type="ECO:0000313" key="7">
    <source>
        <dbReference type="EMBL" id="QPK16055.1"/>
    </source>
</evidence>
<comment type="similarity">
    <text evidence="1 4">Belongs to the aldehyde dehydrogenase family.</text>
</comment>
<feature type="domain" description="Aldehyde dehydrogenase" evidence="5">
    <location>
        <begin position="24"/>
        <end position="478"/>
    </location>
</feature>
<dbReference type="SUPFAM" id="SSF53720">
    <property type="entry name" value="ALDH-like"/>
    <property type="match status" value="1"/>
</dbReference>
<feature type="active site" evidence="3">
    <location>
        <position position="256"/>
    </location>
</feature>
<dbReference type="NCBIfam" id="TIGR01780">
    <property type="entry name" value="SSADH"/>
    <property type="match status" value="1"/>
</dbReference>
<dbReference type="InterPro" id="IPR010102">
    <property type="entry name" value="Succ_semiAld_DH"/>
</dbReference>
<dbReference type="Gene3D" id="3.40.605.10">
    <property type="entry name" value="Aldehyde Dehydrogenase, Chain A, domain 1"/>
    <property type="match status" value="1"/>
</dbReference>
<accession>A0A855MES2</accession>
<evidence type="ECO:0000256" key="4">
    <source>
        <dbReference type="RuleBase" id="RU003345"/>
    </source>
</evidence>
<evidence type="ECO:0000256" key="3">
    <source>
        <dbReference type="PROSITE-ProRule" id="PRU10007"/>
    </source>
</evidence>
<reference evidence="6" key="1">
    <citation type="submission" date="2017-12" db="EMBL/GenBank/DDBJ databases">
        <title>First report on the novel genomospecies/subspecies of Pectobacterium carotovorum in Russia.</title>
        <authorList>
            <person name="Shirshikov F.V."/>
            <person name="Miroshnikov K."/>
            <person name="Toshakov S.V."/>
            <person name="Kabanova A.P."/>
            <person name="Barannik A.P."/>
            <person name="Shneider M."/>
            <person name="Ignatov A.N."/>
            <person name="Miroshnikov K.A."/>
        </authorList>
    </citation>
    <scope>NUCLEOTIDE SEQUENCE [LARGE SCALE GENOMIC DNA]</scope>
    <source>
        <strain evidence="6">F131</strain>
    </source>
</reference>
<dbReference type="InterPro" id="IPR015590">
    <property type="entry name" value="Aldehyde_DH_dom"/>
</dbReference>
<name>A0A855MES2_9GAMM</name>